<dbReference type="NCBIfam" id="TIGR00745">
    <property type="entry name" value="apbA_panE"/>
    <property type="match status" value="1"/>
</dbReference>
<name>A0ABP9RTE5_9ACTN</name>
<comment type="catalytic activity">
    <reaction evidence="4">
        <text>(R)-pantoate + NADP(+) = 2-dehydropantoate + NADPH + H(+)</text>
        <dbReference type="Rhea" id="RHEA:16233"/>
        <dbReference type="ChEBI" id="CHEBI:11561"/>
        <dbReference type="ChEBI" id="CHEBI:15378"/>
        <dbReference type="ChEBI" id="CHEBI:15980"/>
        <dbReference type="ChEBI" id="CHEBI:57783"/>
        <dbReference type="ChEBI" id="CHEBI:58349"/>
        <dbReference type="EC" id="1.1.1.169"/>
    </reaction>
</comment>
<gene>
    <name evidence="7" type="ORF">GCM10023322_33910</name>
</gene>
<dbReference type="Proteomes" id="UP001501570">
    <property type="component" value="Unassembled WGS sequence"/>
</dbReference>
<protein>
    <recommendedName>
        <fullName evidence="4">2-dehydropantoate 2-reductase</fullName>
        <ecNumber evidence="4">1.1.1.169</ecNumber>
    </recommendedName>
    <alternativeName>
        <fullName evidence="4">Ketopantoate reductase</fullName>
    </alternativeName>
</protein>
<dbReference type="InterPro" id="IPR013328">
    <property type="entry name" value="6PGD_dom2"/>
</dbReference>
<evidence type="ECO:0000259" key="6">
    <source>
        <dbReference type="Pfam" id="PF08546"/>
    </source>
</evidence>
<dbReference type="PANTHER" id="PTHR21708:SF26">
    <property type="entry name" value="2-DEHYDROPANTOATE 2-REDUCTASE"/>
    <property type="match status" value="1"/>
</dbReference>
<evidence type="ECO:0000313" key="7">
    <source>
        <dbReference type="EMBL" id="GAA5186833.1"/>
    </source>
</evidence>
<keyword evidence="2 4" id="KW-0521">NADP</keyword>
<keyword evidence="3 4" id="KW-0560">Oxidoreductase</keyword>
<organism evidence="7 8">
    <name type="scientific">Rugosimonospora acidiphila</name>
    <dbReference type="NCBI Taxonomy" id="556531"/>
    <lineage>
        <taxon>Bacteria</taxon>
        <taxon>Bacillati</taxon>
        <taxon>Actinomycetota</taxon>
        <taxon>Actinomycetes</taxon>
        <taxon>Micromonosporales</taxon>
        <taxon>Micromonosporaceae</taxon>
        <taxon>Rugosimonospora</taxon>
    </lineage>
</organism>
<comment type="function">
    <text evidence="4">Catalyzes the NADPH-dependent reduction of ketopantoate into pantoic acid.</text>
</comment>
<comment type="pathway">
    <text evidence="4">Cofactor biosynthesis; (R)-pantothenate biosynthesis; (R)-pantoate from 3-methyl-2-oxobutanoate: step 2/2.</text>
</comment>
<dbReference type="EC" id="1.1.1.169" evidence="4"/>
<dbReference type="SUPFAM" id="SSF51735">
    <property type="entry name" value="NAD(P)-binding Rossmann-fold domains"/>
    <property type="match status" value="1"/>
</dbReference>
<accession>A0ABP9RTE5</accession>
<dbReference type="InterPro" id="IPR003710">
    <property type="entry name" value="ApbA"/>
</dbReference>
<comment type="caution">
    <text evidence="7">The sequence shown here is derived from an EMBL/GenBank/DDBJ whole genome shotgun (WGS) entry which is preliminary data.</text>
</comment>
<dbReference type="InterPro" id="IPR036291">
    <property type="entry name" value="NAD(P)-bd_dom_sf"/>
</dbReference>
<dbReference type="EMBL" id="BAABJQ010000008">
    <property type="protein sequence ID" value="GAA5186833.1"/>
    <property type="molecule type" value="Genomic_DNA"/>
</dbReference>
<evidence type="ECO:0000259" key="5">
    <source>
        <dbReference type="Pfam" id="PF02558"/>
    </source>
</evidence>
<evidence type="ECO:0000256" key="2">
    <source>
        <dbReference type="ARBA" id="ARBA00022857"/>
    </source>
</evidence>
<dbReference type="SUPFAM" id="SSF48179">
    <property type="entry name" value="6-phosphogluconate dehydrogenase C-terminal domain-like"/>
    <property type="match status" value="1"/>
</dbReference>
<evidence type="ECO:0000256" key="1">
    <source>
        <dbReference type="ARBA" id="ARBA00007870"/>
    </source>
</evidence>
<comment type="similarity">
    <text evidence="1 4">Belongs to the ketopantoate reductase family.</text>
</comment>
<sequence>MRLLYAGAGAVGGFLAARTLAAGHDVTVLARPARARRLRADGVRLTGVTTTVARPAIATADQLTDAFDAVTIAVKADALDALLTEIAPAVGPHTLVVPFLNGMAHVDTLTDRFGSAVVGGVLRIATDLDADGAIRVLSSLFEAEIGELDGTVGTRLDRLAAALRSAGAAVTVSRTIIDDMWAKWVYIASIGAITGMLRAPIGAVVGAPGGDHFARTVVAEAASTAAAAGHPIAADRLELTVRTATTAGSPMTSSLSRDVLAGRRTEVDAVLGDLTERARAAGVGTPALDAATLALRVHNLRMRD</sequence>
<dbReference type="Gene3D" id="1.10.1040.10">
    <property type="entry name" value="N-(1-d-carboxylethyl)-l-norvaline Dehydrogenase, domain 2"/>
    <property type="match status" value="1"/>
</dbReference>
<dbReference type="InterPro" id="IPR008927">
    <property type="entry name" value="6-PGluconate_DH-like_C_sf"/>
</dbReference>
<dbReference type="Gene3D" id="3.40.50.720">
    <property type="entry name" value="NAD(P)-binding Rossmann-like Domain"/>
    <property type="match status" value="1"/>
</dbReference>
<evidence type="ECO:0000313" key="8">
    <source>
        <dbReference type="Proteomes" id="UP001501570"/>
    </source>
</evidence>
<feature type="domain" description="Ketopantoate reductase N-terminal" evidence="5">
    <location>
        <begin position="6"/>
        <end position="149"/>
    </location>
</feature>
<feature type="domain" description="Ketopantoate reductase C-terminal" evidence="6">
    <location>
        <begin position="176"/>
        <end position="296"/>
    </location>
</feature>
<keyword evidence="4" id="KW-0566">Pantothenate biosynthesis</keyword>
<dbReference type="Pfam" id="PF08546">
    <property type="entry name" value="ApbA_C"/>
    <property type="match status" value="1"/>
</dbReference>
<evidence type="ECO:0000256" key="4">
    <source>
        <dbReference type="RuleBase" id="RU362068"/>
    </source>
</evidence>
<dbReference type="InterPro" id="IPR013332">
    <property type="entry name" value="KPR_N"/>
</dbReference>
<dbReference type="PANTHER" id="PTHR21708">
    <property type="entry name" value="PROBABLE 2-DEHYDROPANTOATE 2-REDUCTASE"/>
    <property type="match status" value="1"/>
</dbReference>
<dbReference type="InterPro" id="IPR051402">
    <property type="entry name" value="KPR-Related"/>
</dbReference>
<dbReference type="InterPro" id="IPR013752">
    <property type="entry name" value="KPA_reductase"/>
</dbReference>
<evidence type="ECO:0000256" key="3">
    <source>
        <dbReference type="ARBA" id="ARBA00023002"/>
    </source>
</evidence>
<keyword evidence="8" id="KW-1185">Reference proteome</keyword>
<reference evidence="8" key="1">
    <citation type="journal article" date="2019" name="Int. J. Syst. Evol. Microbiol.">
        <title>The Global Catalogue of Microorganisms (GCM) 10K type strain sequencing project: providing services to taxonomists for standard genome sequencing and annotation.</title>
        <authorList>
            <consortium name="The Broad Institute Genomics Platform"/>
            <consortium name="The Broad Institute Genome Sequencing Center for Infectious Disease"/>
            <person name="Wu L."/>
            <person name="Ma J."/>
        </authorList>
    </citation>
    <scope>NUCLEOTIDE SEQUENCE [LARGE SCALE GENOMIC DNA]</scope>
    <source>
        <strain evidence="8">JCM 18304</strain>
    </source>
</reference>
<dbReference type="Pfam" id="PF02558">
    <property type="entry name" value="ApbA"/>
    <property type="match status" value="1"/>
</dbReference>
<proteinExistence type="inferred from homology"/>
<dbReference type="RefSeq" id="WP_345630634.1">
    <property type="nucleotide sequence ID" value="NZ_BAABJQ010000008.1"/>
</dbReference>